<dbReference type="EMBL" id="GBRH01245054">
    <property type="protein sequence ID" value="JAD52841.1"/>
    <property type="molecule type" value="Transcribed_RNA"/>
</dbReference>
<evidence type="ECO:0000256" key="1">
    <source>
        <dbReference type="SAM" id="MobiDB-lite"/>
    </source>
</evidence>
<name>A0A0A9ANW9_ARUDO</name>
<feature type="region of interest" description="Disordered" evidence="1">
    <location>
        <begin position="1"/>
        <end position="23"/>
    </location>
</feature>
<dbReference type="AlphaFoldDB" id="A0A0A9ANW9"/>
<proteinExistence type="predicted"/>
<protein>
    <submittedName>
        <fullName evidence="2">Uncharacterized protein</fullName>
    </submittedName>
</protein>
<organism evidence="2">
    <name type="scientific">Arundo donax</name>
    <name type="common">Giant reed</name>
    <name type="synonym">Donax arundinaceus</name>
    <dbReference type="NCBI Taxonomy" id="35708"/>
    <lineage>
        <taxon>Eukaryota</taxon>
        <taxon>Viridiplantae</taxon>
        <taxon>Streptophyta</taxon>
        <taxon>Embryophyta</taxon>
        <taxon>Tracheophyta</taxon>
        <taxon>Spermatophyta</taxon>
        <taxon>Magnoliopsida</taxon>
        <taxon>Liliopsida</taxon>
        <taxon>Poales</taxon>
        <taxon>Poaceae</taxon>
        <taxon>PACMAD clade</taxon>
        <taxon>Arundinoideae</taxon>
        <taxon>Arundineae</taxon>
        <taxon>Arundo</taxon>
    </lineage>
</organism>
<reference evidence="2" key="1">
    <citation type="submission" date="2014-09" db="EMBL/GenBank/DDBJ databases">
        <authorList>
            <person name="Magalhaes I.L.F."/>
            <person name="Oliveira U."/>
            <person name="Santos F.R."/>
            <person name="Vidigal T.H.D.A."/>
            <person name="Brescovit A.D."/>
            <person name="Santos A.J."/>
        </authorList>
    </citation>
    <scope>NUCLEOTIDE SEQUENCE</scope>
    <source>
        <tissue evidence="2">Shoot tissue taken approximately 20 cm above the soil surface</tissue>
    </source>
</reference>
<reference evidence="2" key="2">
    <citation type="journal article" date="2015" name="Data Brief">
        <title>Shoot transcriptome of the giant reed, Arundo donax.</title>
        <authorList>
            <person name="Barrero R.A."/>
            <person name="Guerrero F.D."/>
            <person name="Moolhuijzen P."/>
            <person name="Goolsby J.A."/>
            <person name="Tidwell J."/>
            <person name="Bellgard S.E."/>
            <person name="Bellgard M.I."/>
        </authorList>
    </citation>
    <scope>NUCLEOTIDE SEQUENCE</scope>
    <source>
        <tissue evidence="2">Shoot tissue taken approximately 20 cm above the soil surface</tissue>
    </source>
</reference>
<accession>A0A0A9ANW9</accession>
<evidence type="ECO:0000313" key="2">
    <source>
        <dbReference type="EMBL" id="JAD52841.1"/>
    </source>
</evidence>
<sequence length="54" mass="5834">MQTVSHMVAQHPSGGGPSDEGTRCILSGLKISRLERMTDSKRKTDGRINVLLAP</sequence>